<protein>
    <submittedName>
        <fullName evidence="1">Uncharacterized protein</fullName>
    </submittedName>
</protein>
<evidence type="ECO:0000313" key="1">
    <source>
        <dbReference type="EMBL" id="QCW23191.1"/>
    </source>
</evidence>
<sequence>MKELVKQIDNTSLHHLHGMIVTAKGKPYRQQNVSFTVKGRKQVRLTRAQGWLTHLTKLVEGFPIHLVDLAEELHFKEILLPTYEDYVVHAPYVCKVIKWEGLELYILPGFLGNAVDGEGKIYELYVDHRNKDWYWQEIYPNQNGCYDLINSIDGDMLEVSVDDIIYLLKSCVVTGDDLSDYYAKRVVSRRAEVALEDGWVEIDPKDISEPHHVAALKQADQDHVLVRLEVKPKTVREAFLNAYKRAGGIPVEWDNRLAV</sequence>
<accession>A0A513SPV3</accession>
<dbReference type="Proteomes" id="UP000316194">
    <property type="component" value="Segment"/>
</dbReference>
<proteinExistence type="predicted"/>
<evidence type="ECO:0000313" key="2">
    <source>
        <dbReference type="Proteomes" id="UP000316194"/>
    </source>
</evidence>
<dbReference type="EMBL" id="MK358448">
    <property type="protein sequence ID" value="QCW23191.1"/>
    <property type="molecule type" value="Genomic_DNA"/>
</dbReference>
<organism evidence="1 2">
    <name type="scientific">Vibrio phage 5 TSL-2019</name>
    <dbReference type="NCBI Taxonomy" id="2578086"/>
    <lineage>
        <taxon>Viruses</taxon>
        <taxon>Duplodnaviria</taxon>
        <taxon>Heunggongvirae</taxon>
        <taxon>Uroviricota</taxon>
        <taxon>Caudoviricetes</taxon>
        <taxon>Chimalliviridae</taxon>
        <taxon>Gorgonvirinae</taxon>
        <taxon>Aphroditevirus</taxon>
        <taxon>Aphroditevirus USC1</taxon>
    </lineage>
</organism>
<name>A0A513SPV3_9CAUD</name>
<reference evidence="1 2" key="1">
    <citation type="submission" date="2019-01" db="EMBL/GenBank/DDBJ databases">
        <authorList>
            <person name="Le T.S."/>
            <person name="Kurtboke I."/>
        </authorList>
    </citation>
    <scope>NUCLEOTIDE SEQUENCE [LARGE SCALE GENOMIC DNA]</scope>
</reference>